<protein>
    <submittedName>
        <fullName evidence="2">Uncharacterized protein</fullName>
    </submittedName>
</protein>
<dbReference type="RefSeq" id="WP_245707493.1">
    <property type="nucleotide sequence ID" value="NZ_FNBE01000008.1"/>
</dbReference>
<sequence length="102" mass="11087">MAVTSPQTRMALATRRAGPVTSLDAEALARARRVRRAQLRVAAGTLVGAALLLVGLPALLDLLPRDWRLGDMPVVWLAVAVLPYPVLATLAWVQLRRAERVE</sequence>
<keyword evidence="3" id="KW-1185">Reference proteome</keyword>
<reference evidence="2 3" key="1">
    <citation type="submission" date="2016-10" db="EMBL/GenBank/DDBJ databases">
        <authorList>
            <person name="de Groot N.N."/>
        </authorList>
    </citation>
    <scope>NUCLEOTIDE SEQUENCE [LARGE SCALE GENOMIC DNA]</scope>
    <source>
        <strain evidence="2 3">CGMCC 4.3143</strain>
    </source>
</reference>
<feature type="transmembrane region" description="Helical" evidence="1">
    <location>
        <begin position="39"/>
        <end position="60"/>
    </location>
</feature>
<evidence type="ECO:0000313" key="2">
    <source>
        <dbReference type="EMBL" id="SDG01222.1"/>
    </source>
</evidence>
<feature type="transmembrane region" description="Helical" evidence="1">
    <location>
        <begin position="72"/>
        <end position="93"/>
    </location>
</feature>
<dbReference type="STRING" id="366584.SAMN05216377_108164"/>
<keyword evidence="1" id="KW-0472">Membrane</keyword>
<keyword evidence="1" id="KW-1133">Transmembrane helix</keyword>
<evidence type="ECO:0000313" key="3">
    <source>
        <dbReference type="Proteomes" id="UP000198967"/>
    </source>
</evidence>
<dbReference type="AlphaFoldDB" id="A0A1G7QRT5"/>
<dbReference type="EMBL" id="FNBE01000008">
    <property type="protein sequence ID" value="SDG01222.1"/>
    <property type="molecule type" value="Genomic_DNA"/>
</dbReference>
<evidence type="ECO:0000256" key="1">
    <source>
        <dbReference type="SAM" id="Phobius"/>
    </source>
</evidence>
<proteinExistence type="predicted"/>
<dbReference type="Proteomes" id="UP000198967">
    <property type="component" value="Unassembled WGS sequence"/>
</dbReference>
<organism evidence="2 3">
    <name type="scientific">Pseudonocardia oroxyli</name>
    <dbReference type="NCBI Taxonomy" id="366584"/>
    <lineage>
        <taxon>Bacteria</taxon>
        <taxon>Bacillati</taxon>
        <taxon>Actinomycetota</taxon>
        <taxon>Actinomycetes</taxon>
        <taxon>Pseudonocardiales</taxon>
        <taxon>Pseudonocardiaceae</taxon>
        <taxon>Pseudonocardia</taxon>
    </lineage>
</organism>
<accession>A0A1G7QRT5</accession>
<gene>
    <name evidence="2" type="ORF">SAMN05216377_108164</name>
</gene>
<keyword evidence="1" id="KW-0812">Transmembrane</keyword>
<name>A0A1G7QRT5_PSEOR</name>